<organism evidence="1 2">
    <name type="scientific">Bursaphelenchus okinawaensis</name>
    <dbReference type="NCBI Taxonomy" id="465554"/>
    <lineage>
        <taxon>Eukaryota</taxon>
        <taxon>Metazoa</taxon>
        <taxon>Ecdysozoa</taxon>
        <taxon>Nematoda</taxon>
        <taxon>Chromadorea</taxon>
        <taxon>Rhabditida</taxon>
        <taxon>Tylenchina</taxon>
        <taxon>Tylenchomorpha</taxon>
        <taxon>Aphelenchoidea</taxon>
        <taxon>Aphelenchoididae</taxon>
        <taxon>Bursaphelenchus</taxon>
    </lineage>
</organism>
<sequence>MVTEKLDLVVLDMTRNTIHNICHIDVQPEKIWEIVLVHILNQKDDVIVNQPTELKLFRIHTGECIHAFTKGCTSPVMSHNLILDATLRQAIWYNETKKRWDIKFYSKPIKLEYYKHVCLPMTNVHSIYNRWREGVIAPMVYVDFSKTNLSFKEFDHRYRIMLKHPPELLRNIKLDGLCKKEQMKLIQDRFNRMIF</sequence>
<proteinExistence type="predicted"/>
<dbReference type="EMBL" id="CAJFCW020000003">
    <property type="protein sequence ID" value="CAG9105192.1"/>
    <property type="molecule type" value="Genomic_DNA"/>
</dbReference>
<dbReference type="AlphaFoldDB" id="A0A811KJU7"/>
<accession>A0A811KJU7</accession>
<protein>
    <submittedName>
        <fullName evidence="1">Uncharacterized protein</fullName>
    </submittedName>
</protein>
<dbReference type="Proteomes" id="UP000783686">
    <property type="component" value="Unassembled WGS sequence"/>
</dbReference>
<evidence type="ECO:0000313" key="2">
    <source>
        <dbReference type="Proteomes" id="UP000614601"/>
    </source>
</evidence>
<gene>
    <name evidence="1" type="ORF">BOKJ2_LOCUS6389</name>
</gene>
<comment type="caution">
    <text evidence="1">The sequence shown here is derived from an EMBL/GenBank/DDBJ whole genome shotgun (WGS) entry which is preliminary data.</text>
</comment>
<dbReference type="Proteomes" id="UP000614601">
    <property type="component" value="Unassembled WGS sequence"/>
</dbReference>
<evidence type="ECO:0000313" key="1">
    <source>
        <dbReference type="EMBL" id="CAD5216030.1"/>
    </source>
</evidence>
<reference evidence="1" key="1">
    <citation type="submission" date="2020-09" db="EMBL/GenBank/DDBJ databases">
        <authorList>
            <person name="Kikuchi T."/>
        </authorList>
    </citation>
    <scope>NUCLEOTIDE SEQUENCE</scope>
    <source>
        <strain evidence="1">SH1</strain>
    </source>
</reference>
<keyword evidence="2" id="KW-1185">Reference proteome</keyword>
<name>A0A811KJU7_9BILA</name>
<dbReference type="EMBL" id="CAJFDH010000003">
    <property type="protein sequence ID" value="CAD5216030.1"/>
    <property type="molecule type" value="Genomic_DNA"/>
</dbReference>